<dbReference type="Proteomes" id="UP000008647">
    <property type="component" value="Segment"/>
</dbReference>
<keyword evidence="3" id="KW-1185">Reference proteome</keyword>
<reference evidence="2 3" key="1">
    <citation type="journal article" date="2011" name="Arch. Virol.">
        <title>Complete genomic sequence of virulent Cronobacter sakazakii phage ESSI-2 isolated from swine feces.</title>
        <authorList>
            <person name="Lee Y.D."/>
            <person name="Chang H.I."/>
            <person name="Park J.H."/>
        </authorList>
    </citation>
    <scope>NUCLEOTIDE SEQUENCE [LARGE SCALE GENOMIC DNA]</scope>
</reference>
<evidence type="ECO:0000256" key="1">
    <source>
        <dbReference type="SAM" id="MobiDB-lite"/>
    </source>
</evidence>
<dbReference type="KEGG" id="vg:54982505"/>
<evidence type="ECO:0000313" key="3">
    <source>
        <dbReference type="Proteomes" id="UP000008647"/>
    </source>
</evidence>
<dbReference type="EMBL" id="HQ110083">
    <property type="protein sequence ID" value="ADX32375.1"/>
    <property type="molecule type" value="Genomic_DNA"/>
</dbReference>
<dbReference type="RefSeq" id="YP_009792303.1">
    <property type="nucleotide sequence ID" value="NC_047854.1"/>
</dbReference>
<proteinExistence type="predicted"/>
<name>F1BUK7_9CAUD</name>
<evidence type="ECO:0000313" key="2">
    <source>
        <dbReference type="EMBL" id="ADX32375.1"/>
    </source>
</evidence>
<feature type="region of interest" description="Disordered" evidence="1">
    <location>
        <begin position="270"/>
        <end position="313"/>
    </location>
</feature>
<organism evidence="2 3">
    <name type="scientific">Cronobacter phage ESSI-2</name>
    <dbReference type="NCBI Taxonomy" id="947842"/>
    <lineage>
        <taxon>Viruses</taxon>
        <taxon>Duplodnaviria</taxon>
        <taxon>Heunggongvirae</taxon>
        <taxon>Uroviricota</taxon>
        <taxon>Caudoviricetes</taxon>
        <taxon>Peduoviridae</taxon>
        <taxon>Seongnamvirus</taxon>
        <taxon>Seongnamvirus ESSI2</taxon>
    </lineage>
</organism>
<dbReference type="GeneID" id="54982505"/>
<sequence length="313" mass="35018">MQLAPQIGKREARKGPCLLHVKLIVLTKGAPDQVLGPGAQRALFFVGQVGQISDIQRYRQGVPGFRHGKTLHIVAVAMMALRGDVVVDRLDKRIGRDARIQQQISVRRSRPAWCLMLKENTVNTQPGHAGNHGAVNRIRVIVAHQVKLVAAAFAQLVVAFLISTRHRQPVGFVHGMADAIHRHRQDAVIPRRQVKRAAGGRGLYRDQRAGHTGRQGKICRGGQLVHGAVNPFRLDKRTRLDRHHGPGVSLVKSDHALRRRGGFCRDVHRPRQQAQHLPGCRGHKHIGQHRADQHILKPQHRRGHNRGDKPPER</sequence>
<protein>
    <submittedName>
        <fullName evidence="2">Uncharacterized protein</fullName>
    </submittedName>
</protein>
<accession>F1BUK7</accession>